<dbReference type="InterPro" id="IPR011990">
    <property type="entry name" value="TPR-like_helical_dom_sf"/>
</dbReference>
<evidence type="ECO:0000313" key="3">
    <source>
        <dbReference type="EMBL" id="MEY2182884.1"/>
    </source>
</evidence>
<proteinExistence type="predicted"/>
<dbReference type="InterPro" id="IPR019734">
    <property type="entry name" value="TPR_rpt"/>
</dbReference>
<dbReference type="PROSITE" id="PS50005">
    <property type="entry name" value="TPR"/>
    <property type="match status" value="1"/>
</dbReference>
<organism evidence="3 4">
    <name type="scientific">Rhodanobacter humi</name>
    <dbReference type="NCBI Taxonomy" id="1888173"/>
    <lineage>
        <taxon>Bacteria</taxon>
        <taxon>Pseudomonadati</taxon>
        <taxon>Pseudomonadota</taxon>
        <taxon>Gammaproteobacteria</taxon>
        <taxon>Lysobacterales</taxon>
        <taxon>Rhodanobacteraceae</taxon>
        <taxon>Rhodanobacter</taxon>
    </lineage>
</organism>
<protein>
    <submittedName>
        <fullName evidence="3">Sulfotransferase</fullName>
    </submittedName>
</protein>
<reference evidence="3 4" key="1">
    <citation type="submission" date="2024-07" db="EMBL/GenBank/DDBJ databases">
        <title>Molecular mechanisms and environmental adaptations of flagellar loss and biofilm growth of Rhodanobacter under environmental stress.</title>
        <authorList>
            <person name="Chen M."/>
        </authorList>
    </citation>
    <scope>NUCLEOTIDE SEQUENCE [LARGE SCALE GENOMIC DNA]</scope>
    <source>
        <strain evidence="3 4">RS22</strain>
    </source>
</reference>
<keyword evidence="1" id="KW-0808">Transferase</keyword>
<feature type="repeat" description="TPR" evidence="2">
    <location>
        <begin position="106"/>
        <end position="139"/>
    </location>
</feature>
<dbReference type="PANTHER" id="PTHR12788:SF10">
    <property type="entry name" value="PROTEIN-TYROSINE SULFOTRANSFERASE"/>
    <property type="match status" value="1"/>
</dbReference>
<evidence type="ECO:0000313" key="4">
    <source>
        <dbReference type="Proteomes" id="UP001562159"/>
    </source>
</evidence>
<dbReference type="Proteomes" id="UP001562159">
    <property type="component" value="Unassembled WGS sequence"/>
</dbReference>
<sequence length="525" mass="58699">MTDTTPPLAELSQAFNRRDWLRTRQLANHLLPQMPRHPLLRYIAGVAETELQNMPMALSHLHLAAELEPRRADFAVQFAKALTLVKMTREAREAADRAMALAPTDAATLDTLGVIFTQNHAHAEAVTAFRRAVELTPEHAPHRFNLATALVATGELASAEAELESCIRVDPRWWKAHLTLAQLRRQTADSNHIARMEALLAGRDDDQEAQIYLHMALAKECEDCADYPAAFAHYTLGKAAAGKGRGYRIEQDEALFATIAAAFPEPQIATPGHASHEPIFVIGMPRSGTTLVERIISSHPDVHSAGELMNFGVALKRASGSRTPLLLDTDTIECARDLDWAAVGADYLTSTRPATGHTPRFIDKLPHNFLYAGWIARALPNAKIVCLRRDPLDTCLSNFRQLFAPSSPYYAYSFDLLDTGRYYALFDRLIAHWQRAFPGRILEVRYEDLVESQEASSRQLLEFCGLSWHDDCLRFERNAAPVNTASAVQVRKPVYRNALQRWRKYEPLLDGLRDVLDGRGIALPD</sequence>
<comment type="caution">
    <text evidence="3">The sequence shown here is derived from an EMBL/GenBank/DDBJ whole genome shotgun (WGS) entry which is preliminary data.</text>
</comment>
<gene>
    <name evidence="3" type="ORF">AB7878_10690</name>
</gene>
<dbReference type="EMBL" id="JBGBPY010000001">
    <property type="protein sequence ID" value="MEY2182884.1"/>
    <property type="molecule type" value="Genomic_DNA"/>
</dbReference>
<evidence type="ECO:0000256" key="2">
    <source>
        <dbReference type="PROSITE-ProRule" id="PRU00339"/>
    </source>
</evidence>
<name>A0ABV4ATJ2_9GAMM</name>
<dbReference type="Gene3D" id="3.40.50.300">
    <property type="entry name" value="P-loop containing nucleotide triphosphate hydrolases"/>
    <property type="match status" value="1"/>
</dbReference>
<evidence type="ECO:0000256" key="1">
    <source>
        <dbReference type="ARBA" id="ARBA00022679"/>
    </source>
</evidence>
<dbReference type="SMART" id="SM00028">
    <property type="entry name" value="TPR"/>
    <property type="match status" value="4"/>
</dbReference>
<dbReference type="Pfam" id="PF14559">
    <property type="entry name" value="TPR_19"/>
    <property type="match status" value="1"/>
</dbReference>
<dbReference type="PANTHER" id="PTHR12788">
    <property type="entry name" value="PROTEIN-TYROSINE SULFOTRANSFERASE 2"/>
    <property type="match status" value="1"/>
</dbReference>
<dbReference type="InterPro" id="IPR027417">
    <property type="entry name" value="P-loop_NTPase"/>
</dbReference>
<dbReference type="SUPFAM" id="SSF52540">
    <property type="entry name" value="P-loop containing nucleoside triphosphate hydrolases"/>
    <property type="match status" value="1"/>
</dbReference>
<keyword evidence="2" id="KW-0802">TPR repeat</keyword>
<dbReference type="Gene3D" id="1.25.40.10">
    <property type="entry name" value="Tetratricopeptide repeat domain"/>
    <property type="match status" value="1"/>
</dbReference>
<accession>A0ABV4ATJ2</accession>
<dbReference type="Pfam" id="PF13469">
    <property type="entry name" value="Sulfotransfer_3"/>
    <property type="match status" value="1"/>
</dbReference>
<dbReference type="SUPFAM" id="SSF48452">
    <property type="entry name" value="TPR-like"/>
    <property type="match status" value="1"/>
</dbReference>
<dbReference type="InterPro" id="IPR026634">
    <property type="entry name" value="TPST-like"/>
</dbReference>
<keyword evidence="4" id="KW-1185">Reference proteome</keyword>